<gene>
    <name evidence="2" type="ORF">EYF80_000994</name>
</gene>
<reference evidence="2 3" key="1">
    <citation type="submission" date="2019-03" db="EMBL/GenBank/DDBJ databases">
        <title>First draft genome of Liparis tanakae, snailfish: a comprehensive survey of snailfish specific genes.</title>
        <authorList>
            <person name="Kim W."/>
            <person name="Song I."/>
            <person name="Jeong J.-H."/>
            <person name="Kim D."/>
            <person name="Kim S."/>
            <person name="Ryu S."/>
            <person name="Song J.Y."/>
            <person name="Lee S.K."/>
        </authorList>
    </citation>
    <scope>NUCLEOTIDE SEQUENCE [LARGE SCALE GENOMIC DNA]</scope>
    <source>
        <tissue evidence="2">Muscle</tissue>
    </source>
</reference>
<name>A0A4Z2JHC8_9TELE</name>
<evidence type="ECO:0000256" key="1">
    <source>
        <dbReference type="SAM" id="MobiDB-lite"/>
    </source>
</evidence>
<accession>A0A4Z2JHC8</accession>
<dbReference type="EMBL" id="SRLO01000004">
    <property type="protein sequence ID" value="TNN88662.1"/>
    <property type="molecule type" value="Genomic_DNA"/>
</dbReference>
<evidence type="ECO:0000313" key="3">
    <source>
        <dbReference type="Proteomes" id="UP000314294"/>
    </source>
</evidence>
<sequence>MLAQSPVVPTVHLRHDERQRQDRYQGTSFCKQKWDGDCWRALVFIVAGSVLRGVTSDDTSFEKREKKTPPKQFQACVQADDKEGRCLQDAGLGVSGSHRGAVSIQAHQKESTRFSSAKKSDKR</sequence>
<comment type="caution">
    <text evidence="2">The sequence shown here is derived from an EMBL/GenBank/DDBJ whole genome shotgun (WGS) entry which is preliminary data.</text>
</comment>
<evidence type="ECO:0000313" key="2">
    <source>
        <dbReference type="EMBL" id="TNN88662.1"/>
    </source>
</evidence>
<dbReference type="AlphaFoldDB" id="A0A4Z2JHC8"/>
<dbReference type="Proteomes" id="UP000314294">
    <property type="component" value="Unassembled WGS sequence"/>
</dbReference>
<organism evidence="2 3">
    <name type="scientific">Liparis tanakae</name>
    <name type="common">Tanaka's snailfish</name>
    <dbReference type="NCBI Taxonomy" id="230148"/>
    <lineage>
        <taxon>Eukaryota</taxon>
        <taxon>Metazoa</taxon>
        <taxon>Chordata</taxon>
        <taxon>Craniata</taxon>
        <taxon>Vertebrata</taxon>
        <taxon>Euteleostomi</taxon>
        <taxon>Actinopterygii</taxon>
        <taxon>Neopterygii</taxon>
        <taxon>Teleostei</taxon>
        <taxon>Neoteleostei</taxon>
        <taxon>Acanthomorphata</taxon>
        <taxon>Eupercaria</taxon>
        <taxon>Perciformes</taxon>
        <taxon>Cottioidei</taxon>
        <taxon>Cottales</taxon>
        <taxon>Liparidae</taxon>
        <taxon>Liparis</taxon>
    </lineage>
</organism>
<proteinExistence type="predicted"/>
<feature type="region of interest" description="Disordered" evidence="1">
    <location>
        <begin position="94"/>
        <end position="123"/>
    </location>
</feature>
<protein>
    <submittedName>
        <fullName evidence="2">Uncharacterized protein</fullName>
    </submittedName>
</protein>
<keyword evidence="3" id="KW-1185">Reference proteome</keyword>